<accession>A0AAN8P010</accession>
<name>A0AAN8P010_POLSC</name>
<protein>
    <submittedName>
        <fullName evidence="1">Uncharacterized protein</fullName>
    </submittedName>
</protein>
<sequence>MNHFQQISLNCVLALTTIRVQYAPENDTKKLQVFPEMKNSPPLKFNKKVYLKITGLNLDAGVAVEVHKSPQLIDRMGQREIAVVWCSCCRMMCTFEPGEWQCIKGAQN</sequence>
<dbReference type="Proteomes" id="UP001372834">
    <property type="component" value="Unassembled WGS sequence"/>
</dbReference>
<dbReference type="EMBL" id="JAWJWE010000036">
    <property type="protein sequence ID" value="KAK6629569.1"/>
    <property type="molecule type" value="Genomic_DNA"/>
</dbReference>
<organism evidence="1 2">
    <name type="scientific">Polyplax serrata</name>
    <name type="common">Common mouse louse</name>
    <dbReference type="NCBI Taxonomy" id="468196"/>
    <lineage>
        <taxon>Eukaryota</taxon>
        <taxon>Metazoa</taxon>
        <taxon>Ecdysozoa</taxon>
        <taxon>Arthropoda</taxon>
        <taxon>Hexapoda</taxon>
        <taxon>Insecta</taxon>
        <taxon>Pterygota</taxon>
        <taxon>Neoptera</taxon>
        <taxon>Paraneoptera</taxon>
        <taxon>Psocodea</taxon>
        <taxon>Troctomorpha</taxon>
        <taxon>Phthiraptera</taxon>
        <taxon>Anoplura</taxon>
        <taxon>Polyplacidae</taxon>
        <taxon>Polyplax</taxon>
    </lineage>
</organism>
<reference evidence="1 2" key="1">
    <citation type="submission" date="2023-10" db="EMBL/GenBank/DDBJ databases">
        <title>Genomes of two closely related lineages of the louse Polyplax serrata with different host specificities.</title>
        <authorList>
            <person name="Martinu J."/>
            <person name="Tarabai H."/>
            <person name="Stefka J."/>
            <person name="Hypsa V."/>
        </authorList>
    </citation>
    <scope>NUCLEOTIDE SEQUENCE [LARGE SCALE GENOMIC DNA]</scope>
    <source>
        <strain evidence="1">HR10_N</strain>
    </source>
</reference>
<evidence type="ECO:0000313" key="1">
    <source>
        <dbReference type="EMBL" id="KAK6629569.1"/>
    </source>
</evidence>
<dbReference type="AlphaFoldDB" id="A0AAN8P010"/>
<evidence type="ECO:0000313" key="2">
    <source>
        <dbReference type="Proteomes" id="UP001372834"/>
    </source>
</evidence>
<gene>
    <name evidence="1" type="ORF">RUM43_003386</name>
</gene>
<comment type="caution">
    <text evidence="1">The sequence shown here is derived from an EMBL/GenBank/DDBJ whole genome shotgun (WGS) entry which is preliminary data.</text>
</comment>
<proteinExistence type="predicted"/>